<dbReference type="Gene3D" id="2.120.10.80">
    <property type="entry name" value="Kelch-type beta propeller"/>
    <property type="match status" value="1"/>
</dbReference>
<dbReference type="InterPro" id="IPR005174">
    <property type="entry name" value="KIB1-4_b-propeller"/>
</dbReference>
<evidence type="ECO:0000313" key="2">
    <source>
        <dbReference type="EMBL" id="KAL2621593.1"/>
    </source>
</evidence>
<feature type="domain" description="F-box" evidence="1">
    <location>
        <begin position="38"/>
        <end position="77"/>
    </location>
</feature>
<dbReference type="PANTHER" id="PTHR31672">
    <property type="entry name" value="BNACNNG10540D PROTEIN"/>
    <property type="match status" value="1"/>
</dbReference>
<reference evidence="2 3" key="1">
    <citation type="submission" date="2024-09" db="EMBL/GenBank/DDBJ databases">
        <title>Chromosome-scale assembly of Riccia fluitans.</title>
        <authorList>
            <person name="Paukszto L."/>
            <person name="Sawicki J."/>
            <person name="Karawczyk K."/>
            <person name="Piernik-Szablinska J."/>
            <person name="Szczecinska M."/>
            <person name="Mazdziarz M."/>
        </authorList>
    </citation>
    <scope>NUCLEOTIDE SEQUENCE [LARGE SCALE GENOMIC DNA]</scope>
    <source>
        <strain evidence="2">Rf_01</strain>
        <tissue evidence="2">Aerial parts of the thallus</tissue>
    </source>
</reference>
<dbReference type="InterPro" id="IPR050796">
    <property type="entry name" value="SCF_F-box_component"/>
</dbReference>
<dbReference type="InterPro" id="IPR011043">
    <property type="entry name" value="Gal_Oxase/kelch_b-propeller"/>
</dbReference>
<sequence>MSTTDDKGCDSMDAESRCKDKRTRSSEVELRPSLWCTLPPEILELILQRVPVETLMRWRRVCRLWSSANMSSYIIDSSLHTSATLPVVRITRSSFRFKKSDHKSFEVNTFNRTRGTWGKLLMGSLVAHLSAQRESLGEFRFMTAGGLVFVVSRSTRPDSQSHIAIEDLIMTVYNPVTRKWRQIEVPFSSPQDPQVSSQNSKKVRVNAVGMVVDDRRNKYSVIAACYFPNDVQILVYDSISRTWEDGGKIPAELSRGCLDFIYSAISCQGALYFLKRRLVSQHAREYKAQKRSPRMLEYNVAGKGWREVTTLPKHTGSGRPYLVENRGEVLYVARASWTKKRVRYNTWIFYKAKERAQTGQSGLTFNWEKVGEMPIELHESLNKRINQGGFYTYAIEMSIAGGGDRIYFSGPAPVAEQVIVGAMIWRVLVHDLQANTWEWLPDYILEDGRPSLNVGESLLVTLEPSFMRV</sequence>
<dbReference type="PANTHER" id="PTHR31672:SF2">
    <property type="entry name" value="F-BOX DOMAIN-CONTAINING PROTEIN"/>
    <property type="match status" value="1"/>
</dbReference>
<evidence type="ECO:0000313" key="3">
    <source>
        <dbReference type="Proteomes" id="UP001605036"/>
    </source>
</evidence>
<comment type="caution">
    <text evidence="2">The sequence shown here is derived from an EMBL/GenBank/DDBJ whole genome shotgun (WGS) entry which is preliminary data.</text>
</comment>
<dbReference type="InterPro" id="IPR036047">
    <property type="entry name" value="F-box-like_dom_sf"/>
</dbReference>
<dbReference type="SUPFAM" id="SSF81383">
    <property type="entry name" value="F-box domain"/>
    <property type="match status" value="1"/>
</dbReference>
<organism evidence="2 3">
    <name type="scientific">Riccia fluitans</name>
    <dbReference type="NCBI Taxonomy" id="41844"/>
    <lineage>
        <taxon>Eukaryota</taxon>
        <taxon>Viridiplantae</taxon>
        <taxon>Streptophyta</taxon>
        <taxon>Embryophyta</taxon>
        <taxon>Marchantiophyta</taxon>
        <taxon>Marchantiopsida</taxon>
        <taxon>Marchantiidae</taxon>
        <taxon>Marchantiales</taxon>
        <taxon>Ricciaceae</taxon>
        <taxon>Riccia</taxon>
    </lineage>
</organism>
<dbReference type="SUPFAM" id="SSF50965">
    <property type="entry name" value="Galactose oxidase, central domain"/>
    <property type="match status" value="1"/>
</dbReference>
<accession>A0ABD1Y4B2</accession>
<dbReference type="Pfam" id="PF12937">
    <property type="entry name" value="F-box-like"/>
    <property type="match status" value="1"/>
</dbReference>
<dbReference type="Gene3D" id="1.20.1280.50">
    <property type="match status" value="1"/>
</dbReference>
<evidence type="ECO:0000259" key="1">
    <source>
        <dbReference type="SMART" id="SM00256"/>
    </source>
</evidence>
<protein>
    <recommendedName>
        <fullName evidence="1">F-box domain-containing protein</fullName>
    </recommendedName>
</protein>
<dbReference type="EMBL" id="JBHFFA010000006">
    <property type="protein sequence ID" value="KAL2621593.1"/>
    <property type="molecule type" value="Genomic_DNA"/>
</dbReference>
<gene>
    <name evidence="2" type="ORF">R1flu_001798</name>
</gene>
<dbReference type="SMART" id="SM00256">
    <property type="entry name" value="FBOX"/>
    <property type="match status" value="1"/>
</dbReference>
<dbReference type="InterPro" id="IPR015915">
    <property type="entry name" value="Kelch-typ_b-propeller"/>
</dbReference>
<proteinExistence type="predicted"/>
<name>A0ABD1Y4B2_9MARC</name>
<dbReference type="Proteomes" id="UP001605036">
    <property type="component" value="Unassembled WGS sequence"/>
</dbReference>
<dbReference type="Pfam" id="PF03478">
    <property type="entry name" value="Beta-prop_KIB1-4"/>
    <property type="match status" value="1"/>
</dbReference>
<dbReference type="InterPro" id="IPR001810">
    <property type="entry name" value="F-box_dom"/>
</dbReference>
<dbReference type="AlphaFoldDB" id="A0ABD1Y4B2"/>
<keyword evidence="3" id="KW-1185">Reference proteome</keyword>